<dbReference type="GO" id="GO:0005524">
    <property type="term" value="F:ATP binding"/>
    <property type="evidence" value="ECO:0007669"/>
    <property type="project" value="UniProtKB-KW"/>
</dbReference>
<name>A0A6A5C798_NAEFO</name>
<dbReference type="PANTHER" id="PTHR43671:SF103">
    <property type="entry name" value="KINASE, PUTATIVE-RELATED"/>
    <property type="match status" value="1"/>
</dbReference>
<dbReference type="Pfam" id="PF00069">
    <property type="entry name" value="Pkinase"/>
    <property type="match status" value="1"/>
</dbReference>
<dbReference type="VEuPathDB" id="AmoebaDB:NfTy_020030"/>
<dbReference type="Proteomes" id="UP000444721">
    <property type="component" value="Unassembled WGS sequence"/>
</dbReference>
<dbReference type="SUPFAM" id="SSF56112">
    <property type="entry name" value="Protein kinase-like (PK-like)"/>
    <property type="match status" value="1"/>
</dbReference>
<accession>A0A6A5C798</accession>
<feature type="transmembrane region" description="Helical" evidence="6">
    <location>
        <begin position="21"/>
        <end position="39"/>
    </location>
</feature>
<dbReference type="PROSITE" id="PS00022">
    <property type="entry name" value="EGF_1"/>
    <property type="match status" value="2"/>
</dbReference>
<gene>
    <name evidence="8" type="ORF">FDP41_011304</name>
</gene>
<dbReference type="GO" id="GO:0004674">
    <property type="term" value="F:protein serine/threonine kinase activity"/>
    <property type="evidence" value="ECO:0007669"/>
    <property type="project" value="TreeGrafter"/>
</dbReference>
<dbReference type="OMA" id="NINCAIT"/>
<evidence type="ECO:0000313" key="9">
    <source>
        <dbReference type="Proteomes" id="UP000444721"/>
    </source>
</evidence>
<dbReference type="InterPro" id="IPR011009">
    <property type="entry name" value="Kinase-like_dom_sf"/>
</dbReference>
<dbReference type="EMBL" id="VFQX01000009">
    <property type="protein sequence ID" value="KAF0982374.1"/>
    <property type="molecule type" value="Genomic_DNA"/>
</dbReference>
<keyword evidence="9" id="KW-1185">Reference proteome</keyword>
<evidence type="ECO:0000256" key="4">
    <source>
        <dbReference type="ARBA" id="ARBA00022840"/>
    </source>
</evidence>
<dbReference type="Gene3D" id="2.10.25.10">
    <property type="entry name" value="Laminin"/>
    <property type="match status" value="1"/>
</dbReference>
<dbReference type="SMART" id="SM00220">
    <property type="entry name" value="S_TKc"/>
    <property type="match status" value="1"/>
</dbReference>
<dbReference type="Gene3D" id="3.30.200.20">
    <property type="entry name" value="Phosphorylase Kinase, domain 1"/>
    <property type="match status" value="1"/>
</dbReference>
<dbReference type="GeneID" id="68118519"/>
<protein>
    <recommendedName>
        <fullName evidence="7">Protein kinase domain-containing protein</fullName>
    </recommendedName>
</protein>
<evidence type="ECO:0000256" key="2">
    <source>
        <dbReference type="ARBA" id="ARBA00022741"/>
    </source>
</evidence>
<organism evidence="8 9">
    <name type="scientific">Naegleria fowleri</name>
    <name type="common">Brain eating amoeba</name>
    <dbReference type="NCBI Taxonomy" id="5763"/>
    <lineage>
        <taxon>Eukaryota</taxon>
        <taxon>Discoba</taxon>
        <taxon>Heterolobosea</taxon>
        <taxon>Tetramitia</taxon>
        <taxon>Eutetramitia</taxon>
        <taxon>Vahlkampfiidae</taxon>
        <taxon>Naegleria</taxon>
    </lineage>
</organism>
<comment type="caution">
    <text evidence="8">The sequence shown here is derived from an EMBL/GenBank/DDBJ whole genome shotgun (WGS) entry which is preliminary data.</text>
</comment>
<keyword evidence="1" id="KW-0808">Transferase</keyword>
<evidence type="ECO:0000256" key="3">
    <source>
        <dbReference type="ARBA" id="ARBA00022777"/>
    </source>
</evidence>
<evidence type="ECO:0000313" key="8">
    <source>
        <dbReference type="EMBL" id="KAF0982374.1"/>
    </source>
</evidence>
<dbReference type="VEuPathDB" id="AmoebaDB:NF0035420"/>
<dbReference type="InterPro" id="IPR050660">
    <property type="entry name" value="NEK_Ser/Thr_kinase"/>
</dbReference>
<evidence type="ECO:0000256" key="5">
    <source>
        <dbReference type="SAM" id="MobiDB-lite"/>
    </source>
</evidence>
<reference evidence="8 9" key="1">
    <citation type="journal article" date="2019" name="Sci. Rep.">
        <title>Nanopore sequencing improves the draft genome of the human pathogenic amoeba Naegleria fowleri.</title>
        <authorList>
            <person name="Liechti N."/>
            <person name="Schurch N."/>
            <person name="Bruggmann R."/>
            <person name="Wittwer M."/>
        </authorList>
    </citation>
    <scope>NUCLEOTIDE SEQUENCE [LARGE SCALE GENOMIC DNA]</scope>
    <source>
        <strain evidence="8 9">ATCC 30894</strain>
    </source>
</reference>
<dbReference type="VEuPathDB" id="AmoebaDB:FDP41_011304"/>
<sequence>MRRSRYSAYNTERSSSHIQRIASSIFIVSFFIAFSSLLSNNNFVYSQQQQQPQTTYLPQWKLSQPNIQSCQSVQSDESGSSFFVGGMFTSSIQFNSPSTAKLSTSLQSEAYLLRATANGTVDWAYQIPSTVINSQVVPNLQSTEVVAIRSLQGTGSQYVAVGVINSNGGLFIVKFSAFAGSSVVVDWTKVIRGDYLSVQDVTFSSNNIVVVGSFKGIVTVSDNLNLGGSAIGNGTNTTPITSLPENLYILSFDPSSGNAQNAMTNVIDKTNDANVKIVPKSVYLDSQNNECYVIGSFIAAVNYRITFNKLPTGVNDTTNTVTIQSTGSRNDLFVFKYSFASKGISWITTVGGIDGDEDGTKVYLNDNQQLIVLGTSTSKQAITFDTQNRFTNTVSSSAWSFLIVYTSSTGAVSQVIPIGRDDPNAILRANNFLVKNNVLTIGASFKGTVTLPGGSSISANSMNLAFLQFPSTTFNSVSQYVTYASNQDSTMTEFAIVRNQEVDVFYVGGSLNGGESFLTYLIPVFSFTFEVDSPKSLLALDSSSGDSITTTINLRLLNKPATINADPNMVFIYPGRTQYPLTKSDTLYSVANVKISKDMASAGKVGVEVWNFANQYLAIFATYANLSIPFISKQYFELTGHASVVNQQDLILTQVVLNNANLDIQNVYINISNVMSPLQKDASGKVFAPLITGATMPKGVQNVNMALQQGPNSFVNMSLNAINVYFFNPSSPLILSPIQTTAVLVYDNTENNAGKFWNVTIDFGNELNDPSVLQSYVSPNKLCCRYNGAVYAVSIIKPNSIFTCSVPISNTEVANSVLNLCYQFNATYAFDISSPISSNIVTFEKKKLIFANSETSSVNLDVIDKQYSSQSTFPVTSLFLDNWSRINRNNLPFSQLDLRIQQQYPQQNLVYNPISSIAAISFQLSSVNMPNIPANNVIAPFANVTVTLTFNKTTELTNNITVYYLRYNEFTGFQNFLTGNGSISVVMNMKYEIPTSFLPYIFCIFNSRISDLVPLTKLNYKNLTEFACQYNNPESLQNSTIQLILNYNKMPTGGKALTDNVSLRGSVGGLPRVQFLIDQTVSVAGVNRVIMARITTPSSQLITLLKNNIWIDLNGVKYFASPDQLTDGLFYVPLISSSVGWKDLTVYTNINSGKYELLGTQPLKIFFFDPQIQIQASYNNGSLVVYSPQQTLLPSFDINLQGFEIPYSQIFPSNVCCNVFGTNYPAVFSSNTSLKCAGVTILKEGETDIYVSYVVNSTFALNISKRASLSVISKRGVTFGGNEFEYTALKMNNQSDNNSLIVQSTPWNLALYNFALNIDSSLFKTFPTLDSVDNFNFKISDGDTALQYFTPPIVVKPTKLSPPLIYGQINLPLNRNLLRLNVSLILKNAPNDELSLSPLSIVLFRQSLLNFQSQRVISSGALLVSTQKPFSQPNGIVSPTEQLLLDRLYCQFYDEGNLNPLFVRATSTNGLSSALTCTAPPIDWNSTLRKFARLVLNGSPDALTSVVSSTLIINNSTTDAQVYPMYCNMIPHYTTSVCSGRGVCTKTNTCTCQQNYLGDNCEKTTCFGVLSTDPLSCTGQGQCTLFNNCVCRDGSYGTMCENQILFVSKDKTILTSNRNLAKRLTYAQFYSYVVNSGSDVTKLPCSDIFPATSLTLIIGETTSSCFTNQQRDVILFTPNTWIKNNTIIPAFNNVKYYVLDPDTTPKLDSETAIATSTAVLTPTSSSFPVVLQASSKNLSPLSKLEYRWSADQNTELSNFLSAYTNQMIVKIPVTKLNRRLRSLRQQLSSIPFILNVVDLVFNTSTTVKMSYQPQLSTSSSPTSVFTYGKNQITCSEMDTCLVELNEAPQKGSIIDYKVTGTNTNLKFNTSYQHSFKASKIFRSQNSIQNNDVQCITASSQRSASNTKTDICVRFFSQRPTEYYIESKRDGLSSKYSLRLIRFNPIAQTLEYPTFDSTSNILWKCFYSTDNVNRLSCDSLFQRNIADGSVYGLSGSTELTNSTIQLSASINGTNATDVKFTNTNSIHAELLSIVPSIVGFGKGKSLPLNAVVTSSKPISSVSFSIWKNSTSQVMNNKIFTTLYQSSDMKFISSTLDISQLDTGMKYTIRFEAKNFDQQVAFVEKQFSIQLEPPSPRCKIYPKEGIAFETEFTISCFSDSSYDDVNIAQYGFYLSNDTSEVALSSSTKKSFFTRLPYMENPKLKIVIQDVWNGFTTLSIPVKLTHPLGNSTPDSLINTLLNEDSSQQSIGLDIENSCYSLASSLSDISKYPQLFLPKLSTFVQHAKESEIYSMDKVLKMVDSFISKSVLSDSSNIDYLLNILDNALSVFILRNSHSTSAYFKDSEIVIISKLLDLLLPLLNPKIQYQFLIKYKQALFKDSVSDDLCRSSLLDSTRITLSSITNPSATSTFNNYMVLKNNLYGDDSFKKSSSLSIPSQGININLASLFDTNSNASSFDLYEIELVLQKQMTKTRSSLSASLTSTQIIHFNVRKNGQGLVSILSSNAPSVNITFTIVPSALPNNYVPQCKLFTSYDQVQFNQDQNLTTIYAAGSDQVTCSVKTSDLGGSIYVTSVPVYIPVPPTNLNGGDNALLVIILCVVLASSCVIYACMLIMCIFGVRIVMKRRRENAAGAASAVSSPTGYGYKPAMQTSPNTVSDQTTTSSDDKIEVDTSSTENHNDHNVIHYGNAVQEKSRPSDLLNGQYQLLEFISGDEYENVYKAKDLVNNQIIIIKRINFITFDESNATREYSNLSKVTHPHVIRLYETFIDTDDKAICMVLDYCPYGDLRQLLESRRENGARFEQWEVVSILKQISQALACIHDQHSLCHTAVKLSNIFIKEMSKEKIVVCLGEFGHSRSRHSLNLTLAKSPEDPESFKPSSSLNDRFGNFSTAFRQSTSSYSDAFTATDIFDFGVCLYQLLTMDTSMNISQLHEEAEYESEFFKTLELIIEKKGFDYDQELIAIVLSMLALDVKKRPTASKVIQMIDNAHFEKSMTL</sequence>
<evidence type="ECO:0000259" key="7">
    <source>
        <dbReference type="PROSITE" id="PS50011"/>
    </source>
</evidence>
<keyword evidence="3" id="KW-0418">Kinase</keyword>
<evidence type="ECO:0000256" key="1">
    <source>
        <dbReference type="ARBA" id="ARBA00022679"/>
    </source>
</evidence>
<keyword evidence="6" id="KW-1133">Transmembrane helix</keyword>
<feature type="domain" description="Protein kinase" evidence="7">
    <location>
        <begin position="2701"/>
        <end position="2987"/>
    </location>
</feature>
<keyword evidence="4" id="KW-0067">ATP-binding</keyword>
<dbReference type="CDD" id="cd00180">
    <property type="entry name" value="PKc"/>
    <property type="match status" value="1"/>
</dbReference>
<proteinExistence type="predicted"/>
<dbReference type="VEuPathDB" id="AmoebaDB:NF0035410"/>
<dbReference type="OrthoDB" id="9976756at2759"/>
<dbReference type="PROSITE" id="PS50011">
    <property type="entry name" value="PROTEIN_KINASE_DOM"/>
    <property type="match status" value="1"/>
</dbReference>
<keyword evidence="6" id="KW-0472">Membrane</keyword>
<dbReference type="PANTHER" id="PTHR43671">
    <property type="entry name" value="SERINE/THREONINE-PROTEIN KINASE NEK"/>
    <property type="match status" value="1"/>
</dbReference>
<keyword evidence="6" id="KW-0812">Transmembrane</keyword>
<dbReference type="RefSeq" id="XP_044567087.1">
    <property type="nucleotide sequence ID" value="XM_044701698.1"/>
</dbReference>
<dbReference type="InterPro" id="IPR000742">
    <property type="entry name" value="EGF"/>
</dbReference>
<dbReference type="InterPro" id="IPR000719">
    <property type="entry name" value="Prot_kinase_dom"/>
</dbReference>
<evidence type="ECO:0000256" key="6">
    <source>
        <dbReference type="SAM" id="Phobius"/>
    </source>
</evidence>
<feature type="transmembrane region" description="Helical" evidence="6">
    <location>
        <begin position="2588"/>
        <end position="2616"/>
    </location>
</feature>
<dbReference type="Gene3D" id="1.10.510.10">
    <property type="entry name" value="Transferase(Phosphotransferase) domain 1"/>
    <property type="match status" value="1"/>
</dbReference>
<keyword evidence="2" id="KW-0547">Nucleotide-binding</keyword>
<feature type="region of interest" description="Disordered" evidence="5">
    <location>
        <begin position="2645"/>
        <end position="2672"/>
    </location>
</feature>